<dbReference type="EC" id="3.1.-.-" evidence="10"/>
<dbReference type="NCBIfam" id="TIGR03640">
    <property type="entry name" value="cas1_DVULG"/>
    <property type="match status" value="1"/>
</dbReference>
<evidence type="ECO:0000256" key="9">
    <source>
        <dbReference type="ARBA" id="ARBA00038592"/>
    </source>
</evidence>
<dbReference type="InterPro" id="IPR042206">
    <property type="entry name" value="CRISPR-assoc_Cas1_C"/>
</dbReference>
<feature type="binding site" evidence="10">
    <location>
        <position position="249"/>
    </location>
    <ligand>
        <name>Mn(2+)</name>
        <dbReference type="ChEBI" id="CHEBI:29035"/>
    </ligand>
</feature>
<keyword evidence="4 10" id="KW-0378">Hydrolase</keyword>
<comment type="cofactor">
    <cofactor evidence="10">
        <name>Mg(2+)</name>
        <dbReference type="ChEBI" id="CHEBI:18420"/>
    </cofactor>
    <cofactor evidence="10">
        <name>Mn(2+)</name>
        <dbReference type="ChEBI" id="CHEBI:29035"/>
    </cofactor>
</comment>
<evidence type="ECO:0000313" key="12">
    <source>
        <dbReference type="Proteomes" id="UP001165306"/>
    </source>
</evidence>
<dbReference type="InterPro" id="IPR042211">
    <property type="entry name" value="CRISPR-assoc_Cas1_N"/>
</dbReference>
<dbReference type="Gene3D" id="1.20.120.920">
    <property type="entry name" value="CRISPR-associated endonuclease Cas1, C-terminal domain"/>
    <property type="match status" value="1"/>
</dbReference>
<evidence type="ECO:0000256" key="1">
    <source>
        <dbReference type="ARBA" id="ARBA00022722"/>
    </source>
</evidence>
<evidence type="ECO:0000256" key="3">
    <source>
        <dbReference type="ARBA" id="ARBA00022759"/>
    </source>
</evidence>
<accession>A0AA42BAJ4</accession>
<evidence type="ECO:0000256" key="2">
    <source>
        <dbReference type="ARBA" id="ARBA00022723"/>
    </source>
</evidence>
<comment type="similarity">
    <text evidence="10">Belongs to the CRISPR-associated endonuclease Cas1 family.</text>
</comment>
<evidence type="ECO:0000256" key="7">
    <source>
        <dbReference type="ARBA" id="ARBA00023125"/>
    </source>
</evidence>
<dbReference type="PANTHER" id="PTHR34353:SF2">
    <property type="entry name" value="CRISPR-ASSOCIATED ENDONUCLEASE CAS1 1"/>
    <property type="match status" value="1"/>
</dbReference>
<evidence type="ECO:0000313" key="11">
    <source>
        <dbReference type="EMBL" id="MCM8748664.1"/>
    </source>
</evidence>
<proteinExistence type="inferred from homology"/>
<reference evidence="11" key="1">
    <citation type="submission" date="2022-06" db="EMBL/GenBank/DDBJ databases">
        <title>CFH 74404 Thermomicrobiaceae sp.</title>
        <authorList>
            <person name="Ming H."/>
            <person name="Li W.-J."/>
            <person name="Zhao Z."/>
        </authorList>
    </citation>
    <scope>NUCLEOTIDE SEQUENCE</scope>
    <source>
        <strain evidence="11">CFH 74404</strain>
    </source>
</reference>
<dbReference type="GO" id="GO:0043571">
    <property type="term" value="P:maintenance of CRISPR repeat elements"/>
    <property type="evidence" value="ECO:0007669"/>
    <property type="project" value="UniProtKB-UniRule"/>
</dbReference>
<dbReference type="InterPro" id="IPR019856">
    <property type="entry name" value="CRISPR-assoc_Cas1_DVULG"/>
</dbReference>
<organism evidence="11 12">
    <name type="scientific">Thermalbibacter longus</name>
    <dbReference type="NCBI Taxonomy" id="2951981"/>
    <lineage>
        <taxon>Bacteria</taxon>
        <taxon>Pseudomonadati</taxon>
        <taxon>Thermomicrobiota</taxon>
        <taxon>Thermomicrobia</taxon>
        <taxon>Thermomicrobiales</taxon>
        <taxon>Thermomicrobiaceae</taxon>
        <taxon>Thermalbibacter</taxon>
    </lineage>
</organism>
<keyword evidence="2 10" id="KW-0479">Metal-binding</keyword>
<protein>
    <recommendedName>
        <fullName evidence="10">CRISPR-associated endonuclease Cas1</fullName>
        <ecNumber evidence="10">3.1.-.-</ecNumber>
    </recommendedName>
</protein>
<keyword evidence="12" id="KW-1185">Reference proteome</keyword>
<dbReference type="InterPro" id="IPR050646">
    <property type="entry name" value="Cas1"/>
</dbReference>
<dbReference type="Proteomes" id="UP001165306">
    <property type="component" value="Unassembled WGS sequence"/>
</dbReference>
<dbReference type="GO" id="GO:0051607">
    <property type="term" value="P:defense response to virus"/>
    <property type="evidence" value="ECO:0007669"/>
    <property type="project" value="UniProtKB-UniRule"/>
</dbReference>
<comment type="function">
    <text evidence="10">CRISPR (clustered regularly interspaced short palindromic repeat), is an adaptive immune system that provides protection against mobile genetic elements (viruses, transposable elements and conjugative plasmids). CRISPR clusters contain spacers, sequences complementary to antecedent mobile elements, and target invading nucleic acids. CRISPR clusters are transcribed and processed into CRISPR RNA (crRNA). Acts as a dsDNA endonuclease. Involved in the integration of spacer DNA into the CRISPR cassette.</text>
</comment>
<gene>
    <name evidence="11" type="primary">cas1c</name>
    <name evidence="10" type="synonym">cas1</name>
    <name evidence="11" type="ORF">NET02_05860</name>
</gene>
<comment type="subunit">
    <text evidence="9 10">Homodimer, forms a heterotetramer with a Cas2 homodimer.</text>
</comment>
<dbReference type="AlphaFoldDB" id="A0AA42BAJ4"/>
<dbReference type="GO" id="GO:0003677">
    <property type="term" value="F:DNA binding"/>
    <property type="evidence" value="ECO:0007669"/>
    <property type="project" value="UniProtKB-KW"/>
</dbReference>
<keyword evidence="3 10" id="KW-0255">Endonuclease</keyword>
<keyword evidence="7 10" id="KW-0238">DNA-binding</keyword>
<dbReference type="Gene3D" id="3.100.10.20">
    <property type="entry name" value="CRISPR-associated endonuclease Cas1, N-terminal domain"/>
    <property type="match status" value="1"/>
</dbReference>
<dbReference type="Pfam" id="PF01867">
    <property type="entry name" value="Cas_Cas1"/>
    <property type="match status" value="1"/>
</dbReference>
<feature type="binding site" evidence="10">
    <location>
        <position position="234"/>
    </location>
    <ligand>
        <name>Mn(2+)</name>
        <dbReference type="ChEBI" id="CHEBI:29035"/>
    </ligand>
</feature>
<evidence type="ECO:0000256" key="5">
    <source>
        <dbReference type="ARBA" id="ARBA00022842"/>
    </source>
</evidence>
<dbReference type="GO" id="GO:0046872">
    <property type="term" value="F:metal ion binding"/>
    <property type="evidence" value="ECO:0007669"/>
    <property type="project" value="UniProtKB-UniRule"/>
</dbReference>
<dbReference type="InterPro" id="IPR002729">
    <property type="entry name" value="CRISPR-assoc_Cas1"/>
</dbReference>
<feature type="binding site" evidence="10">
    <location>
        <position position="168"/>
    </location>
    <ligand>
        <name>Mn(2+)</name>
        <dbReference type="ChEBI" id="CHEBI:29035"/>
    </ligand>
</feature>
<dbReference type="PANTHER" id="PTHR34353">
    <property type="entry name" value="CRISPR-ASSOCIATED ENDONUCLEASE CAS1 1"/>
    <property type="match status" value="1"/>
</dbReference>
<evidence type="ECO:0000256" key="6">
    <source>
        <dbReference type="ARBA" id="ARBA00023118"/>
    </source>
</evidence>
<dbReference type="EMBL" id="JAMSLR010000003">
    <property type="protein sequence ID" value="MCM8748664.1"/>
    <property type="molecule type" value="Genomic_DNA"/>
</dbReference>
<name>A0AA42BAJ4_9BACT</name>
<dbReference type="RefSeq" id="WP_284056445.1">
    <property type="nucleotide sequence ID" value="NZ_JAMSLR010000003.1"/>
</dbReference>
<keyword evidence="6 10" id="KW-0051">Antiviral defense</keyword>
<keyword evidence="1 10" id="KW-0540">Nuclease</keyword>
<dbReference type="NCBIfam" id="TIGR00287">
    <property type="entry name" value="cas1"/>
    <property type="match status" value="1"/>
</dbReference>
<evidence type="ECO:0000256" key="10">
    <source>
        <dbReference type="HAMAP-Rule" id="MF_01470"/>
    </source>
</evidence>
<evidence type="ECO:0000256" key="8">
    <source>
        <dbReference type="ARBA" id="ARBA00023211"/>
    </source>
</evidence>
<dbReference type="GO" id="GO:0004520">
    <property type="term" value="F:DNA endonuclease activity"/>
    <property type="evidence" value="ECO:0007669"/>
    <property type="project" value="InterPro"/>
</dbReference>
<dbReference type="GO" id="GO:0016787">
    <property type="term" value="F:hydrolase activity"/>
    <property type="evidence" value="ECO:0007669"/>
    <property type="project" value="UniProtKB-KW"/>
</dbReference>
<evidence type="ECO:0000256" key="4">
    <source>
        <dbReference type="ARBA" id="ARBA00022801"/>
    </source>
</evidence>
<keyword evidence="5 10" id="KW-0460">Magnesium</keyword>
<comment type="caution">
    <text evidence="11">The sequence shown here is derived from an EMBL/GenBank/DDBJ whole genome shotgun (WGS) entry which is preliminary data.</text>
</comment>
<keyword evidence="8 10" id="KW-0464">Manganese</keyword>
<sequence>MGRPSVTTLLNTLFVQSQGAYLRLDHDTVRIEIDGQPVRQIPLHHLDGISVFGNVLISTALLHRCAEDGRSVTWFDTHGQFRARLNGPISGNVLLRRAQHSALDDPERTRALASQFVHGKLRNALSVLQRANREYGGGPLLEAAIREHRNALRLLPSVQTLDEIRGIEGVAATSYFAAFSELVRAGDLPFSGRTRRPPRDPVNAVLSFAYSLVTRDSIAALEGVGLDPQIGYLHALRPGRPALALDLVEELRPWLADRLCLTLINRRQLTPRNFESRPGGAVHLTEEGRREVITAYQRRKQETISHPLFKSPIPIGLVPHVQARLLARYLRDDLPLYPPFLPK</sequence>
<dbReference type="HAMAP" id="MF_01470">
    <property type="entry name" value="Cas1"/>
    <property type="match status" value="1"/>
</dbReference>